<evidence type="ECO:0000256" key="6">
    <source>
        <dbReference type="PIRNR" id="PIRNR016262"/>
    </source>
</evidence>
<dbReference type="PROSITE" id="PS51733">
    <property type="entry name" value="BPL_LPL_CATALYTIC"/>
    <property type="match status" value="1"/>
</dbReference>
<dbReference type="AlphaFoldDB" id="A0A1T4WH40"/>
<dbReference type="GO" id="GO:0033819">
    <property type="term" value="F:lipoyl(octanoyl) transferase activity"/>
    <property type="evidence" value="ECO:0007669"/>
    <property type="project" value="UniProtKB-EC"/>
</dbReference>
<comment type="catalytic activity">
    <reaction evidence="5 6">
        <text>octanoyl-[ACP] + L-lysyl-[protein] = N(6)-octanoyl-L-lysyl-[protein] + holo-[ACP] + H(+)</text>
        <dbReference type="Rhea" id="RHEA:17665"/>
        <dbReference type="Rhea" id="RHEA-COMP:9636"/>
        <dbReference type="Rhea" id="RHEA-COMP:9685"/>
        <dbReference type="Rhea" id="RHEA-COMP:9752"/>
        <dbReference type="Rhea" id="RHEA-COMP:9928"/>
        <dbReference type="ChEBI" id="CHEBI:15378"/>
        <dbReference type="ChEBI" id="CHEBI:29969"/>
        <dbReference type="ChEBI" id="CHEBI:64479"/>
        <dbReference type="ChEBI" id="CHEBI:78463"/>
        <dbReference type="ChEBI" id="CHEBI:78809"/>
        <dbReference type="EC" id="2.3.1.181"/>
    </reaction>
</comment>
<feature type="binding site" evidence="5 8">
    <location>
        <begin position="139"/>
        <end position="141"/>
    </location>
    <ligand>
        <name>substrate</name>
    </ligand>
</feature>
<evidence type="ECO:0000313" key="11">
    <source>
        <dbReference type="EMBL" id="SKA76225.1"/>
    </source>
</evidence>
<evidence type="ECO:0000259" key="10">
    <source>
        <dbReference type="PROSITE" id="PS51733"/>
    </source>
</evidence>
<evidence type="ECO:0000313" key="12">
    <source>
        <dbReference type="Proteomes" id="UP000189733"/>
    </source>
</evidence>
<dbReference type="Pfam" id="PF21948">
    <property type="entry name" value="LplA-B_cat"/>
    <property type="match status" value="1"/>
</dbReference>
<dbReference type="CDD" id="cd16444">
    <property type="entry name" value="LipB"/>
    <property type="match status" value="1"/>
</dbReference>
<evidence type="ECO:0000256" key="1">
    <source>
        <dbReference type="ARBA" id="ARBA00004821"/>
    </source>
</evidence>
<sequence length="227" mass="25274">MRIRDLGRISYADALALQLEEVERVQQGGEDTLFLLEHPPVITLGKGGGLDNLHVSPDYLKEHEIELVQVKRGGNITCHFPGQLVAYPVFRIEHRPGGIRAFFHDMEETVIRTLARYGLVAGRSEGRPGVWLGNRKICSMGIGVKRWVTWHGLALNVLPDVSLFQLVTLCGLSDAVPTSVHAEMRRCDAQRSSETPLPTLQEIKGVIAEEFRTVFKDSRVAENQAAQ</sequence>
<evidence type="ECO:0000256" key="4">
    <source>
        <dbReference type="ARBA" id="ARBA00024732"/>
    </source>
</evidence>
<keyword evidence="3 5" id="KW-0012">Acyltransferase</keyword>
<keyword evidence="2 5" id="KW-0808">Transferase</keyword>
<dbReference type="GO" id="GO:0009249">
    <property type="term" value="P:protein lipoylation"/>
    <property type="evidence" value="ECO:0007669"/>
    <property type="project" value="InterPro"/>
</dbReference>
<feature type="binding site" evidence="5 8">
    <location>
        <begin position="72"/>
        <end position="79"/>
    </location>
    <ligand>
        <name>substrate</name>
    </ligand>
</feature>
<dbReference type="OrthoDB" id="9787061at2"/>
<dbReference type="UniPathway" id="UPA00538">
    <property type="reaction ID" value="UER00592"/>
</dbReference>
<dbReference type="PANTHER" id="PTHR10993">
    <property type="entry name" value="OCTANOYLTRANSFERASE"/>
    <property type="match status" value="1"/>
</dbReference>
<dbReference type="RefSeq" id="WP_078685479.1">
    <property type="nucleotide sequence ID" value="NZ_FUYA01000007.1"/>
</dbReference>
<comment type="similarity">
    <text evidence="5 6">Belongs to the LipB family.</text>
</comment>
<evidence type="ECO:0000256" key="7">
    <source>
        <dbReference type="PIRSR" id="PIRSR016262-1"/>
    </source>
</evidence>
<evidence type="ECO:0000256" key="3">
    <source>
        <dbReference type="ARBA" id="ARBA00023315"/>
    </source>
</evidence>
<feature type="site" description="Lowers pKa of active site Cys" evidence="5 9">
    <location>
        <position position="136"/>
    </location>
</feature>
<feature type="binding site" evidence="5 8">
    <location>
        <begin position="152"/>
        <end position="154"/>
    </location>
    <ligand>
        <name>substrate</name>
    </ligand>
</feature>
<comment type="function">
    <text evidence="4 5 6">Catalyzes the transfer of endogenously produced octanoic acid from octanoyl-acyl-carrier-protein onto the lipoyl domains of lipoate-dependent enzymes. Lipoyl-ACP can also act as a substrate although octanoyl-ACP is likely to be the physiological substrate.</text>
</comment>
<evidence type="ECO:0000256" key="9">
    <source>
        <dbReference type="PIRSR" id="PIRSR016262-3"/>
    </source>
</evidence>
<evidence type="ECO:0000256" key="5">
    <source>
        <dbReference type="HAMAP-Rule" id="MF_00013"/>
    </source>
</evidence>
<organism evidence="11 12">
    <name type="scientific">Desulfobaculum bizertense DSM 18034</name>
    <dbReference type="NCBI Taxonomy" id="1121442"/>
    <lineage>
        <taxon>Bacteria</taxon>
        <taxon>Pseudomonadati</taxon>
        <taxon>Thermodesulfobacteriota</taxon>
        <taxon>Desulfovibrionia</taxon>
        <taxon>Desulfovibrionales</taxon>
        <taxon>Desulfovibrionaceae</taxon>
        <taxon>Desulfobaculum</taxon>
    </lineage>
</organism>
<dbReference type="SUPFAM" id="SSF55681">
    <property type="entry name" value="Class II aaRS and biotin synthetases"/>
    <property type="match status" value="1"/>
</dbReference>
<dbReference type="PROSITE" id="PS01313">
    <property type="entry name" value="LIPB"/>
    <property type="match status" value="1"/>
</dbReference>
<dbReference type="PANTHER" id="PTHR10993:SF7">
    <property type="entry name" value="LIPOYLTRANSFERASE 2, MITOCHONDRIAL-RELATED"/>
    <property type="match status" value="1"/>
</dbReference>
<comment type="miscellaneous">
    <text evidence="5">In the reaction, the free carboxyl group of octanoic acid is attached via an amide linkage to the epsilon-amino group of a specific lysine residue of lipoyl domains of lipoate-dependent enzymes.</text>
</comment>
<feature type="active site" description="Acyl-thioester intermediate" evidence="5 7">
    <location>
        <position position="170"/>
    </location>
</feature>
<accession>A0A1T4WH40</accession>
<evidence type="ECO:0000256" key="8">
    <source>
        <dbReference type="PIRSR" id="PIRSR016262-2"/>
    </source>
</evidence>
<dbReference type="PIRSF" id="PIRSF016262">
    <property type="entry name" value="LPLase"/>
    <property type="match status" value="1"/>
</dbReference>
<dbReference type="InterPro" id="IPR004143">
    <property type="entry name" value="BPL_LPL_catalytic"/>
</dbReference>
<proteinExistence type="inferred from homology"/>
<dbReference type="HAMAP" id="MF_00013">
    <property type="entry name" value="LipB"/>
    <property type="match status" value="1"/>
</dbReference>
<dbReference type="NCBIfam" id="TIGR00214">
    <property type="entry name" value="lipB"/>
    <property type="match status" value="1"/>
</dbReference>
<feature type="domain" description="BPL/LPL catalytic" evidence="10">
    <location>
        <begin position="27"/>
        <end position="219"/>
    </location>
</feature>
<protein>
    <recommendedName>
        <fullName evidence="5 6">Octanoyltransferase</fullName>
        <ecNumber evidence="5 6">2.3.1.181</ecNumber>
    </recommendedName>
    <alternativeName>
        <fullName evidence="5">Lipoate-protein ligase B</fullName>
    </alternativeName>
    <alternativeName>
        <fullName evidence="5">Lipoyl/octanoyl transferase</fullName>
    </alternativeName>
    <alternativeName>
        <fullName evidence="5">Octanoyl-[acyl-carrier-protein]-protein N-octanoyltransferase</fullName>
    </alternativeName>
</protein>
<dbReference type="GO" id="GO:0005737">
    <property type="term" value="C:cytoplasm"/>
    <property type="evidence" value="ECO:0007669"/>
    <property type="project" value="UniProtKB-SubCell"/>
</dbReference>
<dbReference type="STRING" id="1121442.SAMN02745702_02194"/>
<comment type="pathway">
    <text evidence="1 5 6">Protein modification; protein lipoylation via endogenous pathway; protein N(6)-(lipoyl)lysine from octanoyl-[acyl-carrier-protein]: step 1/2.</text>
</comment>
<dbReference type="EC" id="2.3.1.181" evidence="5 6"/>
<name>A0A1T4WH40_9BACT</name>
<reference evidence="11 12" key="1">
    <citation type="submission" date="2017-02" db="EMBL/GenBank/DDBJ databases">
        <authorList>
            <person name="Peterson S.W."/>
        </authorList>
    </citation>
    <scope>NUCLEOTIDE SEQUENCE [LARGE SCALE GENOMIC DNA]</scope>
    <source>
        <strain evidence="11 12">DSM 18034</strain>
    </source>
</reference>
<dbReference type="InterPro" id="IPR000544">
    <property type="entry name" value="Octanoyltransferase"/>
</dbReference>
<dbReference type="InterPro" id="IPR020605">
    <property type="entry name" value="Octanoyltransferase_CS"/>
</dbReference>
<dbReference type="EMBL" id="FUYA01000007">
    <property type="protein sequence ID" value="SKA76225.1"/>
    <property type="molecule type" value="Genomic_DNA"/>
</dbReference>
<comment type="subcellular location">
    <subcellularLocation>
        <location evidence="5">Cytoplasm</location>
    </subcellularLocation>
</comment>
<keyword evidence="12" id="KW-1185">Reference proteome</keyword>
<dbReference type="Proteomes" id="UP000189733">
    <property type="component" value="Unassembled WGS sequence"/>
</dbReference>
<dbReference type="Gene3D" id="3.30.930.10">
    <property type="entry name" value="Bira Bifunctional Protein, Domain 2"/>
    <property type="match status" value="1"/>
</dbReference>
<evidence type="ECO:0000256" key="2">
    <source>
        <dbReference type="ARBA" id="ARBA00022679"/>
    </source>
</evidence>
<keyword evidence="5" id="KW-0963">Cytoplasm</keyword>
<dbReference type="InterPro" id="IPR045864">
    <property type="entry name" value="aa-tRNA-synth_II/BPL/LPL"/>
</dbReference>
<gene>
    <name evidence="5" type="primary">lipB</name>
    <name evidence="11" type="ORF">SAMN02745702_02194</name>
</gene>